<dbReference type="InterPro" id="IPR001288">
    <property type="entry name" value="Translation_initiation_fac_3"/>
</dbReference>
<feature type="domain" description="Translation initiation factor 3 N-terminal" evidence="6">
    <location>
        <begin position="1"/>
        <end position="44"/>
    </location>
</feature>
<dbReference type="GO" id="GO:0032790">
    <property type="term" value="P:ribosome disassembly"/>
    <property type="evidence" value="ECO:0007669"/>
    <property type="project" value="TreeGrafter"/>
</dbReference>
<feature type="domain" description="Translation initiation factor 3 C-terminal" evidence="5">
    <location>
        <begin position="58"/>
        <end position="143"/>
    </location>
</feature>
<keyword evidence="3" id="KW-0648">Protein biosynthesis</keyword>
<dbReference type="HOGENOM" id="CLU_054919_3_2_14"/>
<dbReference type="InterPro" id="IPR019814">
    <property type="entry name" value="Translation_initiation_fac_3_N"/>
</dbReference>
<dbReference type="STRING" id="1403316.PRV_02540"/>
<evidence type="ECO:0000259" key="6">
    <source>
        <dbReference type="Pfam" id="PF05198"/>
    </source>
</evidence>
<dbReference type="GO" id="GO:0003743">
    <property type="term" value="F:translation initiation factor activity"/>
    <property type="evidence" value="ECO:0007669"/>
    <property type="project" value="UniProtKB-UniRule"/>
</dbReference>
<dbReference type="PANTHER" id="PTHR10938:SF0">
    <property type="entry name" value="TRANSLATION INITIATION FACTOR IF-3, MITOCHONDRIAL"/>
    <property type="match status" value="1"/>
</dbReference>
<dbReference type="AlphaFoldDB" id="U5NGB7"/>
<sequence length="157" mass="18251">MSKEEAFSISKERDLDLMIVNSSIKPIVIKLVNYQAFVQEQQKLEYKSSKREKNKGNKMKSIALKLKIDQHDLEWKMKKMKEWLLGGDRVQLIIKTPFDTTEVKSPVADNLLNRIKELLKDEGKTIEPLKGVNKTQYTCIFSPITKKSNDKSEEKSY</sequence>
<dbReference type="NCBIfam" id="TIGR00168">
    <property type="entry name" value="infC"/>
    <property type="match status" value="1"/>
</dbReference>
<accession>U5NGB7</accession>
<keyword evidence="8" id="KW-1185">Reference proteome</keyword>
<dbReference type="PATRIC" id="fig|1403316.3.peg.477"/>
<dbReference type="PANTHER" id="PTHR10938">
    <property type="entry name" value="TRANSLATION INITIATION FACTOR IF-3"/>
    <property type="match status" value="1"/>
</dbReference>
<evidence type="ECO:0000256" key="4">
    <source>
        <dbReference type="NCBIfam" id="TIGR00168"/>
    </source>
</evidence>
<dbReference type="InterPro" id="IPR036788">
    <property type="entry name" value="T_IF-3_C_sf"/>
</dbReference>
<evidence type="ECO:0000256" key="3">
    <source>
        <dbReference type="ARBA" id="ARBA00022917"/>
    </source>
</evidence>
<dbReference type="Gene3D" id="3.30.110.10">
    <property type="entry name" value="Translation initiation factor 3 (IF-3), C-terminal domain"/>
    <property type="match status" value="1"/>
</dbReference>
<reference evidence="7 8" key="1">
    <citation type="journal article" date="2013" name="Genome Announc.">
        <title>Genome Sequence of Mycoplasma parvum (Formerly Eperythrozoon parvum), a Diminutive Hemoplasma of the Pig.</title>
        <authorList>
            <person name="do Nascimento N.C."/>
            <person name="Dos Santos A.P."/>
            <person name="Chu Y."/>
            <person name="Guimaraes A.M."/>
            <person name="Pagliaro A."/>
            <person name="Messick J.B."/>
        </authorList>
    </citation>
    <scope>NUCLEOTIDE SEQUENCE [LARGE SCALE GENOMIC DNA]</scope>
    <source>
        <strain evidence="7 8">Indiana</strain>
    </source>
</reference>
<evidence type="ECO:0000256" key="2">
    <source>
        <dbReference type="ARBA" id="ARBA00022540"/>
    </source>
</evidence>
<dbReference type="Pfam" id="PF00707">
    <property type="entry name" value="IF3_C"/>
    <property type="match status" value="1"/>
</dbReference>
<dbReference type="SUPFAM" id="SSF55200">
    <property type="entry name" value="Translation initiation factor IF3, C-terminal domain"/>
    <property type="match status" value="1"/>
</dbReference>
<evidence type="ECO:0000313" key="8">
    <source>
        <dbReference type="Proteomes" id="UP000017119"/>
    </source>
</evidence>
<evidence type="ECO:0000259" key="5">
    <source>
        <dbReference type="Pfam" id="PF00707"/>
    </source>
</evidence>
<dbReference type="KEGG" id="mpv:PRV_02540"/>
<dbReference type="Pfam" id="PF05198">
    <property type="entry name" value="IF3_N"/>
    <property type="match status" value="1"/>
</dbReference>
<evidence type="ECO:0000256" key="1">
    <source>
        <dbReference type="ARBA" id="ARBA00005439"/>
    </source>
</evidence>
<dbReference type="GO" id="GO:0005737">
    <property type="term" value="C:cytoplasm"/>
    <property type="evidence" value="ECO:0007669"/>
    <property type="project" value="UniProtKB-ARBA"/>
</dbReference>
<dbReference type="EMBL" id="CP006771">
    <property type="protein sequence ID" value="AGX89244.1"/>
    <property type="molecule type" value="Genomic_DNA"/>
</dbReference>
<dbReference type="GO" id="GO:0043022">
    <property type="term" value="F:ribosome binding"/>
    <property type="evidence" value="ECO:0007669"/>
    <property type="project" value="TreeGrafter"/>
</dbReference>
<dbReference type="InterPro" id="IPR036787">
    <property type="entry name" value="T_IF-3_N_sf"/>
</dbReference>
<name>U5NGB7_9MOLU</name>
<organism evidence="7 8">
    <name type="scientific">Mycoplasma parvum str. Indiana</name>
    <dbReference type="NCBI Taxonomy" id="1403316"/>
    <lineage>
        <taxon>Bacteria</taxon>
        <taxon>Bacillati</taxon>
        <taxon>Mycoplasmatota</taxon>
        <taxon>Mollicutes</taxon>
        <taxon>Mycoplasmataceae</taxon>
        <taxon>Mycoplasma</taxon>
    </lineage>
</organism>
<dbReference type="SUPFAM" id="SSF54364">
    <property type="entry name" value="Translation initiation factor IF3, N-terminal domain"/>
    <property type="match status" value="1"/>
</dbReference>
<evidence type="ECO:0000313" key="7">
    <source>
        <dbReference type="EMBL" id="AGX89244.1"/>
    </source>
</evidence>
<proteinExistence type="inferred from homology"/>
<gene>
    <name evidence="7" type="ORF">PRV_02540</name>
</gene>
<dbReference type="InterPro" id="IPR019815">
    <property type="entry name" value="Translation_initiation_fac_3_C"/>
</dbReference>
<dbReference type="Proteomes" id="UP000017119">
    <property type="component" value="Chromosome"/>
</dbReference>
<dbReference type="Gene3D" id="3.10.20.80">
    <property type="entry name" value="Translation initiation factor 3 (IF-3), N-terminal domain"/>
    <property type="match status" value="1"/>
</dbReference>
<protein>
    <recommendedName>
        <fullName evidence="4">Translation initiation factor IF-3</fullName>
    </recommendedName>
</protein>
<comment type="similarity">
    <text evidence="1">Belongs to the IF-3 family.</text>
</comment>
<keyword evidence="2" id="KW-0396">Initiation factor</keyword>